<organism evidence="1 2">
    <name type="scientific">Phaeosphaeria nodorum (strain SN15 / ATCC MYA-4574 / FGSC 10173)</name>
    <name type="common">Glume blotch fungus</name>
    <name type="synonym">Parastagonospora nodorum</name>
    <dbReference type="NCBI Taxonomy" id="321614"/>
    <lineage>
        <taxon>Eukaryota</taxon>
        <taxon>Fungi</taxon>
        <taxon>Dikarya</taxon>
        <taxon>Ascomycota</taxon>
        <taxon>Pezizomycotina</taxon>
        <taxon>Dothideomycetes</taxon>
        <taxon>Pleosporomycetidae</taxon>
        <taxon>Pleosporales</taxon>
        <taxon>Pleosporineae</taxon>
        <taxon>Phaeosphaeriaceae</taxon>
        <taxon>Parastagonospora</taxon>
    </lineage>
</organism>
<dbReference type="EMBL" id="CP069028">
    <property type="protein sequence ID" value="QRC96576.1"/>
    <property type="molecule type" value="Genomic_DNA"/>
</dbReference>
<accession>A0A7U2F155</accession>
<dbReference type="AlphaFoldDB" id="A0A7U2F155"/>
<name>A0A7U2F155_PHANO</name>
<protein>
    <submittedName>
        <fullName evidence="1">Uncharacterized protein</fullName>
    </submittedName>
</protein>
<evidence type="ECO:0000313" key="1">
    <source>
        <dbReference type="EMBL" id="QRC96576.1"/>
    </source>
</evidence>
<dbReference type="VEuPathDB" id="FungiDB:JI435_409250"/>
<gene>
    <name evidence="1" type="ORF">JI435_409250</name>
</gene>
<proteinExistence type="predicted"/>
<keyword evidence="2" id="KW-1185">Reference proteome</keyword>
<sequence length="67" mass="7489">ERGEPMRATKSYLEARYRSWAADISTARVLPREDFDSEPIHRRTVTRGRRTTVNGGSGLGSCLIPPS</sequence>
<feature type="non-terminal residue" evidence="1">
    <location>
        <position position="67"/>
    </location>
</feature>
<evidence type="ECO:0000313" key="2">
    <source>
        <dbReference type="Proteomes" id="UP000663193"/>
    </source>
</evidence>
<dbReference type="Proteomes" id="UP000663193">
    <property type="component" value="Chromosome 6"/>
</dbReference>
<reference evidence="2" key="1">
    <citation type="journal article" date="2021" name="BMC Genomics">
        <title>Chromosome-level genome assembly and manually-curated proteome of model necrotroph Parastagonospora nodorum Sn15 reveals a genome-wide trove of candidate effector homologs, and redundancy of virulence-related functions within an accessory chromosome.</title>
        <authorList>
            <person name="Bertazzoni S."/>
            <person name="Jones D.A.B."/>
            <person name="Phan H.T."/>
            <person name="Tan K.-C."/>
            <person name="Hane J.K."/>
        </authorList>
    </citation>
    <scope>NUCLEOTIDE SEQUENCE [LARGE SCALE GENOMIC DNA]</scope>
    <source>
        <strain evidence="2">SN15 / ATCC MYA-4574 / FGSC 10173)</strain>
    </source>
</reference>